<evidence type="ECO:0000259" key="6">
    <source>
        <dbReference type="PROSITE" id="PS50103"/>
    </source>
</evidence>
<reference evidence="7" key="1">
    <citation type="journal article" date="2020" name="bioRxiv">
        <title>Comparative genomics of Chlamydomonas.</title>
        <authorList>
            <person name="Craig R.J."/>
            <person name="Hasan A.R."/>
            <person name="Ness R.W."/>
            <person name="Keightley P.D."/>
        </authorList>
    </citation>
    <scope>NUCLEOTIDE SEQUENCE</scope>
    <source>
        <strain evidence="7">CCAP 11/70</strain>
    </source>
</reference>
<dbReference type="OrthoDB" id="411372at2759"/>
<keyword evidence="4" id="KW-0238">DNA-binding</keyword>
<keyword evidence="8" id="KW-1185">Reference proteome</keyword>
<dbReference type="EMBL" id="JAEHOE010000008">
    <property type="protein sequence ID" value="KAG2498951.1"/>
    <property type="molecule type" value="Genomic_DNA"/>
</dbReference>
<protein>
    <recommendedName>
        <fullName evidence="6">C3H1-type domain-containing protein</fullName>
    </recommendedName>
</protein>
<dbReference type="GO" id="GO:0008270">
    <property type="term" value="F:zinc ion binding"/>
    <property type="evidence" value="ECO:0007669"/>
    <property type="project" value="UniProtKB-KW"/>
</dbReference>
<evidence type="ECO:0000256" key="3">
    <source>
        <dbReference type="ARBA" id="ARBA00022833"/>
    </source>
</evidence>
<accession>A0A835YDN9</accession>
<evidence type="ECO:0000256" key="2">
    <source>
        <dbReference type="ARBA" id="ARBA00022771"/>
    </source>
</evidence>
<dbReference type="InterPro" id="IPR036855">
    <property type="entry name" value="Znf_CCCH_sf"/>
</dbReference>
<dbReference type="PANTHER" id="PTHR12506">
    <property type="entry name" value="PROTEIN PHOSPHATASE RELATED"/>
    <property type="match status" value="1"/>
</dbReference>
<dbReference type="Proteomes" id="UP000612055">
    <property type="component" value="Unassembled WGS sequence"/>
</dbReference>
<sequence>MSYPGSQQEPGQAEGPQLVAYNQAAGLISSLAGATAVPQHGIGANNSFSPSLELLTAIPLGPSQSPVQQQHSSPGGLTAGFGGFRSQQAFGNSTSVGKLEAPGEKQLCTFFLRTGTCAYGDRCKFRHPLDRPPPVLNSRGYPVRGEEPDCAHYLKKGWCAFGPTCKFNHPEIQPSILSSYSLTQPPAAFVSLPTTTFPSATVYSVPSALPTLYYLSPGVSPQTQLTSNLLPPNAVNSMAAQQQAQAQQLQAFAMQQQNAAIAAGVAAQAPVYRQQQQAQMAVPQQYGSMASMMGGGMQSGMGGGGMGGGGMQSGIGMVGMGGGGIGGGMGNASVAALQEAFQGLAMSRNAGGLGRGR</sequence>
<keyword evidence="3 5" id="KW-0862">Zinc</keyword>
<dbReference type="Gene3D" id="4.10.1000.10">
    <property type="entry name" value="Zinc finger, CCCH-type"/>
    <property type="match status" value="1"/>
</dbReference>
<keyword evidence="1 5" id="KW-0479">Metal-binding</keyword>
<feature type="zinc finger region" description="C3H1-type" evidence="5">
    <location>
        <begin position="144"/>
        <end position="172"/>
    </location>
</feature>
<dbReference type="SMART" id="SM00356">
    <property type="entry name" value="ZnF_C3H1"/>
    <property type="match status" value="2"/>
</dbReference>
<dbReference type="PROSITE" id="PS50103">
    <property type="entry name" value="ZF_C3H1"/>
    <property type="match status" value="2"/>
</dbReference>
<evidence type="ECO:0000313" key="8">
    <source>
        <dbReference type="Proteomes" id="UP000612055"/>
    </source>
</evidence>
<dbReference type="GO" id="GO:0003677">
    <property type="term" value="F:DNA binding"/>
    <property type="evidence" value="ECO:0007669"/>
    <property type="project" value="UniProtKB-KW"/>
</dbReference>
<evidence type="ECO:0000256" key="4">
    <source>
        <dbReference type="ARBA" id="ARBA00023125"/>
    </source>
</evidence>
<keyword evidence="2 5" id="KW-0863">Zinc-finger</keyword>
<feature type="domain" description="C3H1-type" evidence="6">
    <location>
        <begin position="102"/>
        <end position="130"/>
    </location>
</feature>
<dbReference type="InterPro" id="IPR000571">
    <property type="entry name" value="Znf_CCCH"/>
</dbReference>
<evidence type="ECO:0000256" key="1">
    <source>
        <dbReference type="ARBA" id="ARBA00022723"/>
    </source>
</evidence>
<comment type="caution">
    <text evidence="7">The sequence shown here is derived from an EMBL/GenBank/DDBJ whole genome shotgun (WGS) entry which is preliminary data.</text>
</comment>
<feature type="zinc finger region" description="C3H1-type" evidence="5">
    <location>
        <begin position="102"/>
        <end position="130"/>
    </location>
</feature>
<feature type="domain" description="C3H1-type" evidence="6">
    <location>
        <begin position="144"/>
        <end position="172"/>
    </location>
</feature>
<dbReference type="InterPro" id="IPR050974">
    <property type="entry name" value="Plant_ZF_CCCH"/>
</dbReference>
<evidence type="ECO:0000313" key="7">
    <source>
        <dbReference type="EMBL" id="KAG2498951.1"/>
    </source>
</evidence>
<dbReference type="GO" id="GO:0003729">
    <property type="term" value="F:mRNA binding"/>
    <property type="evidence" value="ECO:0007669"/>
    <property type="project" value="UniProtKB-ARBA"/>
</dbReference>
<evidence type="ECO:0000256" key="5">
    <source>
        <dbReference type="PROSITE-ProRule" id="PRU00723"/>
    </source>
</evidence>
<dbReference type="PANTHER" id="PTHR12506:SF50">
    <property type="entry name" value="ZINC FINGER CCCH DOMAIN-CONTAINING PROTEIN 26"/>
    <property type="match status" value="1"/>
</dbReference>
<organism evidence="7 8">
    <name type="scientific">Edaphochlamys debaryana</name>
    <dbReference type="NCBI Taxonomy" id="47281"/>
    <lineage>
        <taxon>Eukaryota</taxon>
        <taxon>Viridiplantae</taxon>
        <taxon>Chlorophyta</taxon>
        <taxon>core chlorophytes</taxon>
        <taxon>Chlorophyceae</taxon>
        <taxon>CS clade</taxon>
        <taxon>Chlamydomonadales</taxon>
        <taxon>Chlamydomonadales incertae sedis</taxon>
        <taxon>Edaphochlamys</taxon>
    </lineage>
</organism>
<name>A0A835YDN9_9CHLO</name>
<dbReference type="AlphaFoldDB" id="A0A835YDN9"/>
<dbReference type="Pfam" id="PF00642">
    <property type="entry name" value="zf-CCCH"/>
    <property type="match status" value="2"/>
</dbReference>
<gene>
    <name evidence="7" type="ORF">HYH03_003141</name>
</gene>
<dbReference type="SUPFAM" id="SSF90229">
    <property type="entry name" value="CCCH zinc finger"/>
    <property type="match status" value="2"/>
</dbReference>
<proteinExistence type="predicted"/>